<comment type="caution">
    <text evidence="2">The sequence shown here is derived from an EMBL/GenBank/DDBJ whole genome shotgun (WGS) entry which is preliminary data.</text>
</comment>
<dbReference type="InterPro" id="IPR032527">
    <property type="entry name" value="DUF4959"/>
</dbReference>
<dbReference type="RefSeq" id="WP_121283504.1">
    <property type="nucleotide sequence ID" value="NZ_RCCK01000011.1"/>
</dbReference>
<dbReference type="SUPFAM" id="SSF49785">
    <property type="entry name" value="Galactose-binding domain-like"/>
    <property type="match status" value="1"/>
</dbReference>
<dbReference type="Pfam" id="PF16323">
    <property type="entry name" value="DUF4959"/>
    <property type="match status" value="1"/>
</dbReference>
<evidence type="ECO:0000313" key="5">
    <source>
        <dbReference type="Proteomes" id="UP000297429"/>
    </source>
</evidence>
<dbReference type="Pfam" id="PF17166">
    <property type="entry name" value="DUF5126"/>
    <property type="match status" value="1"/>
</dbReference>
<dbReference type="Proteomes" id="UP000297429">
    <property type="component" value="Unassembled WGS sequence"/>
</dbReference>
<evidence type="ECO:0000313" key="3">
    <source>
        <dbReference type="EMBL" id="TFB34095.1"/>
    </source>
</evidence>
<dbReference type="EMBL" id="SOPX01000001">
    <property type="protein sequence ID" value="TFB34095.1"/>
    <property type="molecule type" value="Genomic_DNA"/>
</dbReference>
<dbReference type="Pfam" id="PF16391">
    <property type="entry name" value="DUF5000"/>
    <property type="match status" value="1"/>
</dbReference>
<evidence type="ECO:0000259" key="1">
    <source>
        <dbReference type="PROSITE" id="PS50022"/>
    </source>
</evidence>
<reference evidence="3 5" key="2">
    <citation type="submission" date="2019-03" db="EMBL/GenBank/DDBJ databases">
        <authorList>
            <person name="He R.-H."/>
        </authorList>
    </citation>
    <scope>NUCLEOTIDE SEQUENCE [LARGE SCALE GENOMIC DNA]</scope>
    <source>
        <strain evidence="3 5">DSM 19624</strain>
    </source>
</reference>
<reference evidence="2 4" key="1">
    <citation type="submission" date="2018-10" db="EMBL/GenBank/DDBJ databases">
        <title>Genomic Encyclopedia of Archaeal and Bacterial Type Strains, Phase II (KMG-II): from individual species to whole genera.</title>
        <authorList>
            <person name="Goeker M."/>
        </authorList>
    </citation>
    <scope>NUCLEOTIDE SEQUENCE [LARGE SCALE GENOMIC DNA]</scope>
    <source>
        <strain evidence="2 4">DSM 19624</strain>
    </source>
</reference>
<dbReference type="InterPro" id="IPR000421">
    <property type="entry name" value="FA58C"/>
</dbReference>
<dbReference type="PROSITE" id="PS51257">
    <property type="entry name" value="PROKAR_LIPOPROTEIN"/>
    <property type="match status" value="1"/>
</dbReference>
<dbReference type="Gene3D" id="2.60.120.260">
    <property type="entry name" value="Galactose-binding domain-like"/>
    <property type="match status" value="1"/>
</dbReference>
<evidence type="ECO:0000313" key="4">
    <source>
        <dbReference type="Proteomes" id="UP000273898"/>
    </source>
</evidence>
<proteinExistence type="predicted"/>
<dbReference type="InterPro" id="IPR032164">
    <property type="entry name" value="DUF5000"/>
</dbReference>
<sequence>MKALNKLLFVFISGISLMYSCKQDELIPLENNTTPPGQVSSVTVESGPGNAKLSYKLPSDKDLLYVKAIYSLKNGQQMEVKSSYYNNSLLVEGFGDTDFHEIKLYAVNRSEVASDPVVVKIKPLENPIWGVFRSLNVLPDFAGLNFQATNPAKADLSIEVLRFQDGKYVGDPKNNIYTSAIDIDKSIRGLDTTSQKFAVTIRDRWLNYTDTLYTTLKPLYESLLAKNLYRAVNLPTDVGQQYTATGLAKMWDGDIINWPNVSLTSTGTLTPQWVTFDLGQSAIMSRIVIWNYPEYLNAGRTYYYGGNIKKFEIWGSDNPPGDGSYNNWTLLGTFDSAKPSGSAYGVQTAEDYAFANAGISYTFPAGNVKKVRYIRIKSISNWQGTTFMSIAELQCYGDPR</sequence>
<gene>
    <name evidence="2" type="ORF">BCL90_1668</name>
    <name evidence="3" type="ORF">E3V97_08645</name>
</gene>
<keyword evidence="5" id="KW-1185">Reference proteome</keyword>
<dbReference type="Proteomes" id="UP000273898">
    <property type="component" value="Unassembled WGS sequence"/>
</dbReference>
<accession>A0A497Y434</accession>
<dbReference type="InterPro" id="IPR008979">
    <property type="entry name" value="Galactose-bd-like_sf"/>
</dbReference>
<dbReference type="OrthoDB" id="621114at2"/>
<name>A0A497Y434_9SPHI</name>
<organism evidence="2 4">
    <name type="scientific">Pedobacter alluvionis</name>
    <dbReference type="NCBI Taxonomy" id="475253"/>
    <lineage>
        <taxon>Bacteria</taxon>
        <taxon>Pseudomonadati</taxon>
        <taxon>Bacteroidota</taxon>
        <taxon>Sphingobacteriia</taxon>
        <taxon>Sphingobacteriales</taxon>
        <taxon>Sphingobacteriaceae</taxon>
        <taxon>Pedobacter</taxon>
    </lineage>
</organism>
<dbReference type="EMBL" id="RCCK01000011">
    <property type="protein sequence ID" value="RLJ76625.1"/>
    <property type="molecule type" value="Genomic_DNA"/>
</dbReference>
<dbReference type="InterPro" id="IPR033431">
    <property type="entry name" value="DUF5126"/>
</dbReference>
<dbReference type="PROSITE" id="PS50022">
    <property type="entry name" value="FA58C_3"/>
    <property type="match status" value="1"/>
</dbReference>
<protein>
    <submittedName>
        <fullName evidence="3">DUF4959 domain-containing protein</fullName>
    </submittedName>
    <submittedName>
        <fullName evidence="2">Uncharacterized protein DUF5126</fullName>
    </submittedName>
</protein>
<feature type="domain" description="F5/8 type C" evidence="1">
    <location>
        <begin position="258"/>
        <end position="395"/>
    </location>
</feature>
<evidence type="ECO:0000313" key="2">
    <source>
        <dbReference type="EMBL" id="RLJ76625.1"/>
    </source>
</evidence>
<dbReference type="AlphaFoldDB" id="A0A497Y434"/>